<protein>
    <submittedName>
        <fullName evidence="1">Uncharacterized protein</fullName>
    </submittedName>
</protein>
<dbReference type="Proteomes" id="UP001157502">
    <property type="component" value="Chromosome 35"/>
</dbReference>
<keyword evidence="2" id="KW-1185">Reference proteome</keyword>
<reference evidence="1" key="1">
    <citation type="submission" date="2021-05" db="EMBL/GenBank/DDBJ databases">
        <authorList>
            <person name="Pan Q."/>
            <person name="Jouanno E."/>
            <person name="Zahm M."/>
            <person name="Klopp C."/>
            <person name="Cabau C."/>
            <person name="Louis A."/>
            <person name="Berthelot C."/>
            <person name="Parey E."/>
            <person name="Roest Crollius H."/>
            <person name="Montfort J."/>
            <person name="Robinson-Rechavi M."/>
            <person name="Bouchez O."/>
            <person name="Lampietro C."/>
            <person name="Lopez Roques C."/>
            <person name="Donnadieu C."/>
            <person name="Postlethwait J."/>
            <person name="Bobe J."/>
            <person name="Dillon D."/>
            <person name="Chandos A."/>
            <person name="von Hippel F."/>
            <person name="Guiguen Y."/>
        </authorList>
    </citation>
    <scope>NUCLEOTIDE SEQUENCE</scope>
    <source>
        <strain evidence="1">YG-Jan2019</strain>
    </source>
</reference>
<accession>A0ACC2F369</accession>
<comment type="caution">
    <text evidence="1">The sequence shown here is derived from an EMBL/GenBank/DDBJ whole genome shotgun (WGS) entry which is preliminary data.</text>
</comment>
<dbReference type="EMBL" id="CM055762">
    <property type="protein sequence ID" value="KAJ7985789.1"/>
    <property type="molecule type" value="Genomic_DNA"/>
</dbReference>
<name>A0ACC2F369_DALPE</name>
<organism evidence="1 2">
    <name type="scientific">Dallia pectoralis</name>
    <name type="common">Alaska blackfish</name>
    <dbReference type="NCBI Taxonomy" id="75939"/>
    <lineage>
        <taxon>Eukaryota</taxon>
        <taxon>Metazoa</taxon>
        <taxon>Chordata</taxon>
        <taxon>Craniata</taxon>
        <taxon>Vertebrata</taxon>
        <taxon>Euteleostomi</taxon>
        <taxon>Actinopterygii</taxon>
        <taxon>Neopterygii</taxon>
        <taxon>Teleostei</taxon>
        <taxon>Protacanthopterygii</taxon>
        <taxon>Esociformes</taxon>
        <taxon>Umbridae</taxon>
        <taxon>Dallia</taxon>
    </lineage>
</organism>
<proteinExistence type="predicted"/>
<sequence>MPPKRWIERLSCLVIRKLGGVGVQCGGQAYAVPDLTPLARRIFSTPRHLLFVCSSQLGGSSYFLGEVSLGNQLQ</sequence>
<gene>
    <name evidence="1" type="ORF">DPEC_G00344120</name>
</gene>
<evidence type="ECO:0000313" key="1">
    <source>
        <dbReference type="EMBL" id="KAJ7985789.1"/>
    </source>
</evidence>
<evidence type="ECO:0000313" key="2">
    <source>
        <dbReference type="Proteomes" id="UP001157502"/>
    </source>
</evidence>